<dbReference type="EMBL" id="JAMWBK010000010">
    <property type="protein sequence ID" value="KAJ8901945.1"/>
    <property type="molecule type" value="Genomic_DNA"/>
</dbReference>
<dbReference type="Pfam" id="PF00316">
    <property type="entry name" value="FBPase"/>
    <property type="match status" value="1"/>
</dbReference>
<dbReference type="FunFam" id="3.40.190.80:FF:000008">
    <property type="entry name" value="Sedoheptulose-1,7-bisphosphatase, chloroplastic"/>
    <property type="match status" value="1"/>
</dbReference>
<dbReference type="PIRSF" id="PIRSF500210">
    <property type="entry name" value="FBPtase"/>
    <property type="match status" value="1"/>
</dbReference>
<name>A0AAV8UHH1_9RHOD</name>
<dbReference type="EC" id="3.1.3.37" evidence="7"/>
<evidence type="ECO:0000256" key="17">
    <source>
        <dbReference type="ARBA" id="ARBA00023157"/>
    </source>
</evidence>
<dbReference type="FunFam" id="3.30.540.10:FF:000010">
    <property type="entry name" value="Sedoheptulose-1,7-bisphosphatase, chloroplastic"/>
    <property type="match status" value="1"/>
</dbReference>
<evidence type="ECO:0000256" key="16">
    <source>
        <dbReference type="ARBA" id="ARBA00022946"/>
    </source>
</evidence>
<dbReference type="CDD" id="cd00354">
    <property type="entry name" value="FBPase"/>
    <property type="match status" value="1"/>
</dbReference>
<keyword evidence="14" id="KW-0378">Hydrolase</keyword>
<keyword evidence="16" id="KW-0809">Transit peptide</keyword>
<comment type="catalytic activity">
    <reaction evidence="1">
        <text>beta-D-fructose 1,6-bisphosphate + H2O = beta-D-fructose 6-phosphate + phosphate</text>
        <dbReference type="Rhea" id="RHEA:11064"/>
        <dbReference type="ChEBI" id="CHEBI:15377"/>
        <dbReference type="ChEBI" id="CHEBI:32966"/>
        <dbReference type="ChEBI" id="CHEBI:43474"/>
        <dbReference type="ChEBI" id="CHEBI:57634"/>
        <dbReference type="EC" id="3.1.3.11"/>
    </reaction>
</comment>
<dbReference type="GO" id="GO:0005986">
    <property type="term" value="P:sucrose biosynthetic process"/>
    <property type="evidence" value="ECO:0007669"/>
    <property type="project" value="TreeGrafter"/>
</dbReference>
<keyword evidence="17" id="KW-1015">Disulfide bond</keyword>
<dbReference type="InterPro" id="IPR033391">
    <property type="entry name" value="FBPase_N"/>
</dbReference>
<comment type="cofactor">
    <cofactor evidence="2">
        <name>Mg(2+)</name>
        <dbReference type="ChEBI" id="CHEBI:18420"/>
    </cofactor>
</comment>
<feature type="domain" description="Fructose-1-6-bisphosphatase class I N-terminal" evidence="23">
    <location>
        <begin position="60"/>
        <end position="226"/>
    </location>
</feature>
<dbReference type="EC" id="3.1.3.11" evidence="8"/>
<keyword evidence="12" id="KW-0934">Plastid</keyword>
<dbReference type="GO" id="GO:0006000">
    <property type="term" value="P:fructose metabolic process"/>
    <property type="evidence" value="ECO:0007669"/>
    <property type="project" value="TreeGrafter"/>
</dbReference>
<dbReference type="HAMAP" id="MF_01855">
    <property type="entry name" value="FBPase_class1"/>
    <property type="match status" value="1"/>
</dbReference>
<organism evidence="25 26">
    <name type="scientific">Rhodosorus marinus</name>
    <dbReference type="NCBI Taxonomy" id="101924"/>
    <lineage>
        <taxon>Eukaryota</taxon>
        <taxon>Rhodophyta</taxon>
        <taxon>Stylonematophyceae</taxon>
        <taxon>Stylonematales</taxon>
        <taxon>Stylonemataceae</taxon>
        <taxon>Rhodosorus</taxon>
    </lineage>
</organism>
<evidence type="ECO:0000256" key="4">
    <source>
        <dbReference type="ARBA" id="ARBA00005215"/>
    </source>
</evidence>
<comment type="caution">
    <text evidence="25">The sequence shown here is derived from an EMBL/GenBank/DDBJ whole genome shotgun (WGS) entry which is preliminary data.</text>
</comment>
<evidence type="ECO:0000256" key="5">
    <source>
        <dbReference type="ARBA" id="ARBA00010941"/>
    </source>
</evidence>
<keyword evidence="11" id="KW-0113">Calvin cycle</keyword>
<dbReference type="PROSITE" id="PS00124">
    <property type="entry name" value="FBPASE"/>
    <property type="match status" value="1"/>
</dbReference>
<evidence type="ECO:0000256" key="12">
    <source>
        <dbReference type="ARBA" id="ARBA00022640"/>
    </source>
</evidence>
<dbReference type="PANTHER" id="PTHR11556:SF35">
    <property type="entry name" value="SEDOHEPTULOSE-1,7-BISPHOSPHATASE, CHLOROPLASTIC"/>
    <property type="match status" value="1"/>
</dbReference>
<dbReference type="GO" id="GO:0046872">
    <property type="term" value="F:metal ion binding"/>
    <property type="evidence" value="ECO:0007669"/>
    <property type="project" value="UniProtKB-KW"/>
</dbReference>
<evidence type="ECO:0000256" key="8">
    <source>
        <dbReference type="ARBA" id="ARBA00013093"/>
    </source>
</evidence>
<evidence type="ECO:0000313" key="25">
    <source>
        <dbReference type="EMBL" id="KAJ8901945.1"/>
    </source>
</evidence>
<evidence type="ECO:0000256" key="6">
    <source>
        <dbReference type="ARBA" id="ARBA00011738"/>
    </source>
</evidence>
<dbReference type="GO" id="GO:0009507">
    <property type="term" value="C:chloroplast"/>
    <property type="evidence" value="ECO:0007669"/>
    <property type="project" value="UniProtKB-SubCell"/>
</dbReference>
<dbReference type="InterPro" id="IPR028343">
    <property type="entry name" value="FBPtase"/>
</dbReference>
<dbReference type="AlphaFoldDB" id="A0AAV8UHH1"/>
<keyword evidence="26" id="KW-1185">Reference proteome</keyword>
<evidence type="ECO:0000256" key="20">
    <source>
        <dbReference type="ARBA" id="ARBA00070639"/>
    </source>
</evidence>
<dbReference type="PANTHER" id="PTHR11556">
    <property type="entry name" value="FRUCTOSE-1,6-BISPHOSPHATASE-RELATED"/>
    <property type="match status" value="1"/>
</dbReference>
<dbReference type="GO" id="GO:0019253">
    <property type="term" value="P:reductive pentose-phosphate cycle"/>
    <property type="evidence" value="ECO:0007669"/>
    <property type="project" value="UniProtKB-KW"/>
</dbReference>
<evidence type="ECO:0000256" key="13">
    <source>
        <dbReference type="ARBA" id="ARBA00022723"/>
    </source>
</evidence>
<keyword evidence="9" id="KW-0963">Cytoplasm</keyword>
<sequence>MAAFVNGVSSVRIGSSTASSFCGNVGRVAVRSSIKVAAPKRRFTTVMAASGAALEDWLMNNEVKSELSTTIRAMFAACKEISYKVRTASCDKVACFNDFGDEQLAIDILSDKVIFENLTNCGTCATASSEEVPKEVPISENGSYSVAFDPLDGSSIIDTNFSVGTIYGIWPGSKLTGITGRELSASGLCIYGPRTTMSLAIDGVEGAHEFLLMDDFSGRHGSWVHVAEFFSVAEGKLFAPGNLRAAQDNDGYKELIDYYNSNKYQLRYTGGMVPDVNQILVKGKGVFCNPASPTAKAKLRVLYEVAPIGFLMEAGGAKSSEGKQSVLDIPIDSTEVKSQCCFGSENEVKRFEEMVGVPDFAETSVNP</sequence>
<evidence type="ECO:0000256" key="11">
    <source>
        <dbReference type="ARBA" id="ARBA00022567"/>
    </source>
</evidence>
<evidence type="ECO:0000256" key="21">
    <source>
        <dbReference type="ARBA" id="ARBA00077067"/>
    </source>
</evidence>
<keyword evidence="15" id="KW-0460">Magnesium</keyword>
<dbReference type="PIRSF" id="PIRSF000904">
    <property type="entry name" value="FBPtase_SBPase"/>
    <property type="match status" value="1"/>
</dbReference>
<evidence type="ECO:0000259" key="23">
    <source>
        <dbReference type="Pfam" id="PF00316"/>
    </source>
</evidence>
<comment type="pathway">
    <text evidence="4">Carbohydrate biosynthesis; Calvin cycle.</text>
</comment>
<dbReference type="PRINTS" id="PR01958">
    <property type="entry name" value="S17BPHPHTASE"/>
</dbReference>
<dbReference type="SUPFAM" id="SSF56655">
    <property type="entry name" value="Carbohydrate phosphatase"/>
    <property type="match status" value="1"/>
</dbReference>
<evidence type="ECO:0000313" key="26">
    <source>
        <dbReference type="Proteomes" id="UP001157974"/>
    </source>
</evidence>
<dbReference type="GO" id="GO:0050278">
    <property type="term" value="F:sedoheptulose-bisphosphatase activity"/>
    <property type="evidence" value="ECO:0007669"/>
    <property type="project" value="UniProtKB-EC"/>
</dbReference>
<comment type="subunit">
    <text evidence="6">Homodimer.</text>
</comment>
<dbReference type="GO" id="GO:0006002">
    <property type="term" value="P:fructose 6-phosphate metabolic process"/>
    <property type="evidence" value="ECO:0007669"/>
    <property type="project" value="TreeGrafter"/>
</dbReference>
<dbReference type="Gene3D" id="3.30.540.10">
    <property type="entry name" value="Fructose-1,6-Bisphosphatase, subunit A, domain 1"/>
    <property type="match status" value="1"/>
</dbReference>
<evidence type="ECO:0000256" key="9">
    <source>
        <dbReference type="ARBA" id="ARBA00022490"/>
    </source>
</evidence>
<comment type="catalytic activity">
    <reaction evidence="19">
        <text>D-sedoheptulose 1,7-bisphosphate + H2O = D-sedoheptulose 7-phosphate + phosphate</text>
        <dbReference type="Rhea" id="RHEA:17461"/>
        <dbReference type="ChEBI" id="CHEBI:15377"/>
        <dbReference type="ChEBI" id="CHEBI:43474"/>
        <dbReference type="ChEBI" id="CHEBI:57483"/>
        <dbReference type="ChEBI" id="CHEBI:58335"/>
        <dbReference type="EC" id="3.1.3.37"/>
    </reaction>
</comment>
<dbReference type="Pfam" id="PF18913">
    <property type="entry name" value="FBPase_C"/>
    <property type="match status" value="1"/>
</dbReference>
<keyword evidence="13" id="KW-0479">Metal-binding</keyword>
<feature type="domain" description="Fructose-1-6-bisphosphatase class 1 C-terminal" evidence="24">
    <location>
        <begin position="234"/>
        <end position="355"/>
    </location>
</feature>
<evidence type="ECO:0000256" key="15">
    <source>
        <dbReference type="ARBA" id="ARBA00022842"/>
    </source>
</evidence>
<evidence type="ECO:0000256" key="2">
    <source>
        <dbReference type="ARBA" id="ARBA00001946"/>
    </source>
</evidence>
<evidence type="ECO:0000259" key="24">
    <source>
        <dbReference type="Pfam" id="PF18913"/>
    </source>
</evidence>
<comment type="similarity">
    <text evidence="5">Belongs to the FBPase class 1 family.</text>
</comment>
<keyword evidence="10" id="KW-0150">Chloroplast</keyword>
<evidence type="ECO:0000256" key="14">
    <source>
        <dbReference type="ARBA" id="ARBA00022801"/>
    </source>
</evidence>
<gene>
    <name evidence="25" type="ORF">NDN08_004147</name>
</gene>
<dbReference type="InterPro" id="IPR023079">
    <property type="entry name" value="SBPase"/>
</dbReference>
<accession>A0AAV8UHH1</accession>
<evidence type="ECO:0000256" key="7">
    <source>
        <dbReference type="ARBA" id="ARBA00013045"/>
    </source>
</evidence>
<evidence type="ECO:0000256" key="3">
    <source>
        <dbReference type="ARBA" id="ARBA00004229"/>
    </source>
</evidence>
<dbReference type="Gene3D" id="3.40.190.80">
    <property type="match status" value="1"/>
</dbReference>
<evidence type="ECO:0000256" key="22">
    <source>
        <dbReference type="ARBA" id="ARBA00082094"/>
    </source>
</evidence>
<evidence type="ECO:0000256" key="1">
    <source>
        <dbReference type="ARBA" id="ARBA00001273"/>
    </source>
</evidence>
<protein>
    <recommendedName>
        <fullName evidence="20">Sedoheptulose-1,7-bisphosphatase, chloroplastic</fullName>
        <ecNumber evidence="8">3.1.3.11</ecNumber>
        <ecNumber evidence="7">3.1.3.37</ecNumber>
    </recommendedName>
    <alternativeName>
        <fullName evidence="21">SED(1,7)P2ase</fullName>
    </alternativeName>
    <alternativeName>
        <fullName evidence="22">Sedoheptulose bisphosphatase</fullName>
    </alternativeName>
</protein>
<reference evidence="25 26" key="1">
    <citation type="journal article" date="2023" name="Nat. Commun.">
        <title>Origin of minicircular mitochondrial genomes in red algae.</title>
        <authorList>
            <person name="Lee Y."/>
            <person name="Cho C.H."/>
            <person name="Lee Y.M."/>
            <person name="Park S.I."/>
            <person name="Yang J.H."/>
            <person name="West J.A."/>
            <person name="Bhattacharya D."/>
            <person name="Yoon H.S."/>
        </authorList>
    </citation>
    <scope>NUCLEOTIDE SEQUENCE [LARGE SCALE GENOMIC DNA]</scope>
    <source>
        <strain evidence="25 26">CCMP1338</strain>
        <tissue evidence="25">Whole cell</tissue>
    </source>
</reference>
<evidence type="ECO:0000256" key="18">
    <source>
        <dbReference type="ARBA" id="ARBA00023277"/>
    </source>
</evidence>
<dbReference type="GO" id="GO:0042132">
    <property type="term" value="F:fructose 1,6-bisphosphate 1-phosphatase activity"/>
    <property type="evidence" value="ECO:0007669"/>
    <property type="project" value="UniProtKB-EC"/>
</dbReference>
<dbReference type="InterPro" id="IPR020548">
    <property type="entry name" value="Fructose_bisphosphatase_AS"/>
</dbReference>
<evidence type="ECO:0000256" key="10">
    <source>
        <dbReference type="ARBA" id="ARBA00022528"/>
    </source>
</evidence>
<keyword evidence="18" id="KW-0119">Carbohydrate metabolism</keyword>
<dbReference type="GO" id="GO:0006094">
    <property type="term" value="P:gluconeogenesis"/>
    <property type="evidence" value="ECO:0007669"/>
    <property type="project" value="TreeGrafter"/>
</dbReference>
<evidence type="ECO:0000256" key="19">
    <source>
        <dbReference type="ARBA" id="ARBA00034040"/>
    </source>
</evidence>
<proteinExistence type="inferred from homology"/>
<dbReference type="InterPro" id="IPR044015">
    <property type="entry name" value="FBPase_C_dom"/>
</dbReference>
<dbReference type="GO" id="GO:0030388">
    <property type="term" value="P:fructose 1,6-bisphosphate metabolic process"/>
    <property type="evidence" value="ECO:0007669"/>
    <property type="project" value="TreeGrafter"/>
</dbReference>
<comment type="subcellular location">
    <subcellularLocation>
        <location evidence="3">Plastid</location>
        <location evidence="3">Chloroplast</location>
    </subcellularLocation>
</comment>
<dbReference type="InterPro" id="IPR000146">
    <property type="entry name" value="FBPase_class-1"/>
</dbReference>
<dbReference type="Proteomes" id="UP001157974">
    <property type="component" value="Unassembled WGS sequence"/>
</dbReference>